<dbReference type="PANTHER" id="PTHR34136:SF1">
    <property type="entry name" value="UDP-N-ACETYL-D-MANNOSAMINURONIC ACID TRANSFERASE"/>
    <property type="match status" value="1"/>
</dbReference>
<dbReference type="PANTHER" id="PTHR34136">
    <property type="match status" value="1"/>
</dbReference>
<evidence type="ECO:0000256" key="1">
    <source>
        <dbReference type="ARBA" id="ARBA00022676"/>
    </source>
</evidence>
<dbReference type="Pfam" id="PF03808">
    <property type="entry name" value="Glyco_tran_WecG"/>
    <property type="match status" value="1"/>
</dbReference>
<organism evidence="3 4">
    <name type="scientific">Lacimicrobium alkaliphilum</name>
    <dbReference type="NCBI Taxonomy" id="1526571"/>
    <lineage>
        <taxon>Bacteria</taxon>
        <taxon>Pseudomonadati</taxon>
        <taxon>Pseudomonadota</taxon>
        <taxon>Gammaproteobacteria</taxon>
        <taxon>Alteromonadales</taxon>
        <taxon>Alteromonadaceae</taxon>
        <taxon>Lacimicrobium</taxon>
    </lineage>
</organism>
<dbReference type="InterPro" id="IPR004629">
    <property type="entry name" value="WecG_TagA_CpsF"/>
</dbReference>
<protein>
    <submittedName>
        <fullName evidence="3">UDP-N-acetyl-D-mannosaminuronic acid transferase</fullName>
    </submittedName>
</protein>
<sequence length="252" mass="28962">MTAQVLGLQVAITNLSQAIETALTRVHKRQGGYICLANVHMCMEAHDHPAFAEVLSQSCLRLPDGRPLLWMQKLMGYRDARQVRGEDFFLGLCEQAQHQQINVGVFGGTDAMQLQQLTDDLVQRYPQLRLVYRYAPPFRPLTTEEDAEVEKQIRTAGVQLLLVAIGCPKQEQWMASHQHLGPVMVGVGAAVDFVTGNKKRAPLWMQRCGLEWCYRLSQEPRRLLWRYLKHNPRFMLLGLLQLLRYWLAKLIR</sequence>
<keyword evidence="1" id="KW-0328">Glycosyltransferase</keyword>
<reference evidence="4" key="1">
    <citation type="journal article" date="2019" name="Int. J. Syst. Evol. Microbiol.">
        <title>The Global Catalogue of Microorganisms (GCM) 10K type strain sequencing project: providing services to taxonomists for standard genome sequencing and annotation.</title>
        <authorList>
            <consortium name="The Broad Institute Genomics Platform"/>
            <consortium name="The Broad Institute Genome Sequencing Center for Infectious Disease"/>
            <person name="Wu L."/>
            <person name="Ma J."/>
        </authorList>
    </citation>
    <scope>NUCLEOTIDE SEQUENCE [LARGE SCALE GENOMIC DNA]</scope>
    <source>
        <strain evidence="4">CGMCC 1.12923</strain>
    </source>
</reference>
<comment type="caution">
    <text evidence="3">The sequence shown here is derived from an EMBL/GenBank/DDBJ whole genome shotgun (WGS) entry which is preliminary data.</text>
</comment>
<evidence type="ECO:0000256" key="2">
    <source>
        <dbReference type="ARBA" id="ARBA00022679"/>
    </source>
</evidence>
<dbReference type="CDD" id="cd06533">
    <property type="entry name" value="Glyco_transf_WecG_TagA"/>
    <property type="match status" value="1"/>
</dbReference>
<dbReference type="RefSeq" id="WP_099036044.1">
    <property type="nucleotide sequence ID" value="NZ_BMGJ01000018.1"/>
</dbReference>
<evidence type="ECO:0000313" key="3">
    <source>
        <dbReference type="EMBL" id="GGD76698.1"/>
    </source>
</evidence>
<dbReference type="EMBL" id="BMGJ01000018">
    <property type="protein sequence ID" value="GGD76698.1"/>
    <property type="molecule type" value="Genomic_DNA"/>
</dbReference>
<gene>
    <name evidence="3" type="ORF">GCM10011357_34670</name>
</gene>
<keyword evidence="4" id="KW-1185">Reference proteome</keyword>
<accession>A0ABQ1RRW0</accession>
<keyword evidence="2 3" id="KW-0808">Transferase</keyword>
<proteinExistence type="predicted"/>
<dbReference type="NCBIfam" id="TIGR00696">
    <property type="entry name" value="wecG_tagA_cpsF"/>
    <property type="match status" value="1"/>
</dbReference>
<dbReference type="Proteomes" id="UP000614272">
    <property type="component" value="Unassembled WGS sequence"/>
</dbReference>
<dbReference type="GO" id="GO:0016740">
    <property type="term" value="F:transferase activity"/>
    <property type="evidence" value="ECO:0007669"/>
    <property type="project" value="UniProtKB-KW"/>
</dbReference>
<evidence type="ECO:0000313" key="4">
    <source>
        <dbReference type="Proteomes" id="UP000614272"/>
    </source>
</evidence>
<name>A0ABQ1RRW0_9ALTE</name>